<name>E7RI92_9BACL</name>
<feature type="domain" description="N-acetyltransferase" evidence="2">
    <location>
        <begin position="1"/>
        <end position="166"/>
    </location>
</feature>
<dbReference type="InterPro" id="IPR000182">
    <property type="entry name" value="GNAT_dom"/>
</dbReference>
<organism evidence="3 4">
    <name type="scientific">Planococcus donghaensis MPA1U2</name>
    <dbReference type="NCBI Taxonomy" id="933115"/>
    <lineage>
        <taxon>Bacteria</taxon>
        <taxon>Bacillati</taxon>
        <taxon>Bacillota</taxon>
        <taxon>Bacilli</taxon>
        <taxon>Bacillales</taxon>
        <taxon>Caryophanaceae</taxon>
        <taxon>Planococcus</taxon>
    </lineage>
</organism>
<dbReference type="InterPro" id="IPR050769">
    <property type="entry name" value="NAT_camello-type"/>
</dbReference>
<dbReference type="CDD" id="cd04301">
    <property type="entry name" value="NAT_SF"/>
    <property type="match status" value="1"/>
</dbReference>
<dbReference type="eggNOG" id="COG0456">
    <property type="taxonomic scope" value="Bacteria"/>
</dbReference>
<dbReference type="Pfam" id="PF13508">
    <property type="entry name" value="Acetyltransf_7"/>
    <property type="match status" value="1"/>
</dbReference>
<protein>
    <submittedName>
        <fullName evidence="3">GNAT family acetyltransferase</fullName>
    </submittedName>
</protein>
<dbReference type="AlphaFoldDB" id="E7RI92"/>
<dbReference type="EMBL" id="AEPB01000036">
    <property type="protein sequence ID" value="EGA89267.1"/>
    <property type="molecule type" value="Genomic_DNA"/>
</dbReference>
<dbReference type="Gene3D" id="3.40.630.30">
    <property type="match status" value="1"/>
</dbReference>
<proteinExistence type="predicted"/>
<dbReference type="RefSeq" id="WP_008431297.1">
    <property type="nucleotide sequence ID" value="NZ_AEPB01000036.1"/>
</dbReference>
<evidence type="ECO:0000256" key="1">
    <source>
        <dbReference type="ARBA" id="ARBA00022679"/>
    </source>
</evidence>
<keyword evidence="1 3" id="KW-0808">Transferase</keyword>
<dbReference type="SUPFAM" id="SSF55729">
    <property type="entry name" value="Acyl-CoA N-acyltransferases (Nat)"/>
    <property type="match status" value="1"/>
</dbReference>
<evidence type="ECO:0000259" key="2">
    <source>
        <dbReference type="PROSITE" id="PS51186"/>
    </source>
</evidence>
<dbReference type="InterPro" id="IPR016181">
    <property type="entry name" value="Acyl_CoA_acyltransferase"/>
</dbReference>
<reference evidence="3 4" key="1">
    <citation type="journal article" date="2011" name="J. Bacteriol.">
        <title>The Draft Genome of Planococcus donghaensis MPA1U2 Reveals Nonsporulation Pathways Controlled by a Conserved Spo0A Regulon.</title>
        <authorList>
            <person name="Pearson M.D."/>
            <person name="Noller H.F."/>
        </authorList>
    </citation>
    <scope>NUCLEOTIDE SEQUENCE [LARGE SCALE GENOMIC DNA]</scope>
    <source>
        <strain evidence="3 4">MPA1U2</strain>
    </source>
</reference>
<evidence type="ECO:0000313" key="4">
    <source>
        <dbReference type="Proteomes" id="UP000003052"/>
    </source>
</evidence>
<dbReference type="PANTHER" id="PTHR13947">
    <property type="entry name" value="GNAT FAMILY N-ACETYLTRANSFERASE"/>
    <property type="match status" value="1"/>
</dbReference>
<comment type="caution">
    <text evidence="3">The sequence shown here is derived from an EMBL/GenBank/DDBJ whole genome shotgun (WGS) entry which is preliminary data.</text>
</comment>
<dbReference type="OrthoDB" id="9803233at2"/>
<dbReference type="PANTHER" id="PTHR13947:SF37">
    <property type="entry name" value="LD18367P"/>
    <property type="match status" value="1"/>
</dbReference>
<sequence length="166" mass="18833">MLIREAKKNEVHLLKEQRFAAYQSFQKELSSKQWERLESNLAFASNSPSGMEVFVAEIGWEIVGSVALLSSGSTICTEKQKLSEYPEICLLAVTPEFRSRGVGKALIEHCIDMSKIRKQQSIRLYTGCFMKNAIDLYEKMGFTHVASLDFKPLDDDFTVSAFHLDI</sequence>
<dbReference type="GO" id="GO:0008080">
    <property type="term" value="F:N-acetyltransferase activity"/>
    <property type="evidence" value="ECO:0007669"/>
    <property type="project" value="InterPro"/>
</dbReference>
<accession>E7RI92</accession>
<dbReference type="Proteomes" id="UP000003052">
    <property type="component" value="Unassembled WGS sequence"/>
</dbReference>
<gene>
    <name evidence="3" type="ORF">GPDM_11000</name>
</gene>
<evidence type="ECO:0000313" key="3">
    <source>
        <dbReference type="EMBL" id="EGA89267.1"/>
    </source>
</evidence>
<dbReference type="PROSITE" id="PS51186">
    <property type="entry name" value="GNAT"/>
    <property type="match status" value="1"/>
</dbReference>